<sequence length="583" mass="64290">MEELSSISARPSSSPFGLVPPNYTFSKDSKYVQRAQSSQPKRADATSLRSNIPGGYWQILSPLLLAVLIAFMNHLIFAHLNGKEPGNHTDQFWVTVLKNMFPAAVAFLLFMNLKNCLLQVLDSYSLELVNLVTSPPSVLNTFSTLVKSSMRASIMLFALLGAITQAVALTSLFVPGTLSVVPSSSRTQTLEVPIIDFNLADMSQSVISLSGFQGALGFLLESQRWQQLIQRAALSNTAPEWDPPVGCGFACSYTFSYSAPCLTCTQLSKEDIWPSGMKNISDSRLAFGPKTYTFYNFSTYSGLGIPDTLEVIYMENFNSTLETTDVMLNGVFNPQQWSPMGARCIFENATYEAKTTFSNNTQASSTRVTERRPMNDTDTLANTDIAMAAFSITQSFLNLISGRASFNPEFLDIDTTETQVIGTVLFNMTAHPPVGNNPDSAFFDFSLSRDLAGNLSAGLEGLLGNITLAFVNERMATAFTEATVTPNSTEYQYIAWRLALIYTVVFGFSLLVIAYGLFCLRRNGTIAVFDLQHILEMTATSTRLHEAADHLEFESILVKGVLFSESEVGTQRRRRRIVLDVFD</sequence>
<gene>
    <name evidence="3" type="ORF">D9757_011810</name>
</gene>
<proteinExistence type="predicted"/>
<feature type="transmembrane region" description="Helical" evidence="2">
    <location>
        <begin position="59"/>
        <end position="80"/>
    </location>
</feature>
<accession>A0A8H5LNW7</accession>
<reference evidence="3 4" key="1">
    <citation type="journal article" date="2020" name="ISME J.">
        <title>Uncovering the hidden diversity of litter-decomposition mechanisms in mushroom-forming fungi.</title>
        <authorList>
            <person name="Floudas D."/>
            <person name="Bentzer J."/>
            <person name="Ahren D."/>
            <person name="Johansson T."/>
            <person name="Persson P."/>
            <person name="Tunlid A."/>
        </authorList>
    </citation>
    <scope>NUCLEOTIDE SEQUENCE [LARGE SCALE GENOMIC DNA]</scope>
    <source>
        <strain evidence="3 4">CBS 406.79</strain>
    </source>
</reference>
<keyword evidence="2" id="KW-0812">Transmembrane</keyword>
<evidence type="ECO:0000313" key="3">
    <source>
        <dbReference type="EMBL" id="KAF5364550.1"/>
    </source>
</evidence>
<evidence type="ECO:0000313" key="4">
    <source>
        <dbReference type="Proteomes" id="UP000518752"/>
    </source>
</evidence>
<dbReference type="Proteomes" id="UP000518752">
    <property type="component" value="Unassembled WGS sequence"/>
</dbReference>
<protein>
    <submittedName>
        <fullName evidence="3">Uncharacterized protein</fullName>
    </submittedName>
</protein>
<feature type="transmembrane region" description="Helical" evidence="2">
    <location>
        <begin position="92"/>
        <end position="111"/>
    </location>
</feature>
<organism evidence="3 4">
    <name type="scientific">Collybiopsis confluens</name>
    <dbReference type="NCBI Taxonomy" id="2823264"/>
    <lineage>
        <taxon>Eukaryota</taxon>
        <taxon>Fungi</taxon>
        <taxon>Dikarya</taxon>
        <taxon>Basidiomycota</taxon>
        <taxon>Agaricomycotina</taxon>
        <taxon>Agaricomycetes</taxon>
        <taxon>Agaricomycetidae</taxon>
        <taxon>Agaricales</taxon>
        <taxon>Marasmiineae</taxon>
        <taxon>Omphalotaceae</taxon>
        <taxon>Collybiopsis</taxon>
    </lineage>
</organism>
<comment type="caution">
    <text evidence="3">The sequence shown here is derived from an EMBL/GenBank/DDBJ whole genome shotgun (WGS) entry which is preliminary data.</text>
</comment>
<dbReference type="EMBL" id="JAACJN010000184">
    <property type="protein sequence ID" value="KAF5364550.1"/>
    <property type="molecule type" value="Genomic_DNA"/>
</dbReference>
<feature type="transmembrane region" description="Helical" evidence="2">
    <location>
        <begin position="494"/>
        <end position="518"/>
    </location>
</feature>
<name>A0A8H5LNW7_9AGAR</name>
<evidence type="ECO:0000256" key="2">
    <source>
        <dbReference type="SAM" id="Phobius"/>
    </source>
</evidence>
<keyword evidence="4" id="KW-1185">Reference proteome</keyword>
<dbReference type="AlphaFoldDB" id="A0A8H5LNW7"/>
<keyword evidence="2" id="KW-1133">Transmembrane helix</keyword>
<feature type="region of interest" description="Disordered" evidence="1">
    <location>
        <begin position="1"/>
        <end position="20"/>
    </location>
</feature>
<keyword evidence="2" id="KW-0472">Membrane</keyword>
<feature type="compositionally biased region" description="Low complexity" evidence="1">
    <location>
        <begin position="1"/>
        <end position="14"/>
    </location>
</feature>
<evidence type="ECO:0000256" key="1">
    <source>
        <dbReference type="SAM" id="MobiDB-lite"/>
    </source>
</evidence>
<feature type="transmembrane region" description="Helical" evidence="2">
    <location>
        <begin position="154"/>
        <end position="174"/>
    </location>
</feature>
<dbReference type="OrthoDB" id="3158487at2759"/>